<evidence type="ECO:0000256" key="5">
    <source>
        <dbReference type="PIRSR" id="PIRSR000097-2"/>
    </source>
</evidence>
<keyword evidence="9" id="KW-1185">Reference proteome</keyword>
<proteinExistence type="inferred from homology"/>
<keyword evidence="2" id="KW-0521">NADP</keyword>
<comment type="similarity">
    <text evidence="1">Belongs to the aldo/keto reductase family.</text>
</comment>
<organism evidence="8">
    <name type="scientific">Medioppia subpectinata</name>
    <dbReference type="NCBI Taxonomy" id="1979941"/>
    <lineage>
        <taxon>Eukaryota</taxon>
        <taxon>Metazoa</taxon>
        <taxon>Ecdysozoa</taxon>
        <taxon>Arthropoda</taxon>
        <taxon>Chelicerata</taxon>
        <taxon>Arachnida</taxon>
        <taxon>Acari</taxon>
        <taxon>Acariformes</taxon>
        <taxon>Sarcoptiformes</taxon>
        <taxon>Oribatida</taxon>
        <taxon>Brachypylina</taxon>
        <taxon>Oppioidea</taxon>
        <taxon>Oppiidae</taxon>
        <taxon>Medioppia</taxon>
    </lineage>
</organism>
<dbReference type="PROSITE" id="PS00798">
    <property type="entry name" value="ALDOKETO_REDUCTASE_1"/>
    <property type="match status" value="1"/>
</dbReference>
<dbReference type="PRINTS" id="PR00069">
    <property type="entry name" value="ALDKETRDTASE"/>
</dbReference>
<reference evidence="8" key="1">
    <citation type="submission" date="2020-11" db="EMBL/GenBank/DDBJ databases">
        <authorList>
            <person name="Tran Van P."/>
        </authorList>
    </citation>
    <scope>NUCLEOTIDE SEQUENCE</scope>
</reference>
<dbReference type="PANTHER" id="PTHR43827:SF3">
    <property type="entry name" value="NADP-DEPENDENT OXIDOREDUCTASE DOMAIN-CONTAINING PROTEIN"/>
    <property type="match status" value="1"/>
</dbReference>
<dbReference type="Pfam" id="PF00248">
    <property type="entry name" value="Aldo_ket_red"/>
    <property type="match status" value="1"/>
</dbReference>
<dbReference type="AlphaFoldDB" id="A0A7R9QA76"/>
<evidence type="ECO:0000256" key="1">
    <source>
        <dbReference type="ARBA" id="ARBA00007905"/>
    </source>
</evidence>
<evidence type="ECO:0000256" key="4">
    <source>
        <dbReference type="PIRSR" id="PIRSR000097-1"/>
    </source>
</evidence>
<evidence type="ECO:0000256" key="6">
    <source>
        <dbReference type="PIRSR" id="PIRSR000097-3"/>
    </source>
</evidence>
<evidence type="ECO:0000313" key="8">
    <source>
        <dbReference type="EMBL" id="CAD7638002.1"/>
    </source>
</evidence>
<evidence type="ECO:0000256" key="2">
    <source>
        <dbReference type="ARBA" id="ARBA00022857"/>
    </source>
</evidence>
<evidence type="ECO:0000256" key="3">
    <source>
        <dbReference type="ARBA" id="ARBA00023002"/>
    </source>
</evidence>
<dbReference type="SUPFAM" id="SSF51430">
    <property type="entry name" value="NAD(P)-linked oxidoreductase"/>
    <property type="match status" value="1"/>
</dbReference>
<feature type="domain" description="NADP-dependent oxidoreductase" evidence="7">
    <location>
        <begin position="21"/>
        <end position="297"/>
    </location>
</feature>
<sequence length="321" mass="37138">MYIAQTVPSLKLVDGRRIPMIGLGTLTITNETVIKQVIDDGLAVGYRHIDTAYFYMNERFVGEKLREIFSRPRGSGPDGIGLQRRDIWVTSKLWCTYHSRAKVAEGLKLTLKRLNIQYLDMYLIHFPFGFEEGGEDIPLTPDGLTRDSNVSVVETWKGMEDVYRAGLVKSIGVSNFNVNQLCRLMRQCQIKPVVNQLEIHPYLAEVELVRFCQRLGIRVEAYSPLAKANQTLLNEPILVKIGQRFNKTPAQVIMRWLIQRNIVVIPGTTKKHRLVENFSLFDFKLTQDDMKQIYSLDRNWRKTDFPPARFNSEYPYNRMGF</sequence>
<dbReference type="GO" id="GO:0016616">
    <property type="term" value="F:oxidoreductase activity, acting on the CH-OH group of donors, NAD or NADP as acceptor"/>
    <property type="evidence" value="ECO:0007669"/>
    <property type="project" value="UniProtKB-ARBA"/>
</dbReference>
<dbReference type="OrthoDB" id="416253at2759"/>
<dbReference type="CDD" id="cd19071">
    <property type="entry name" value="AKR_AKR1-5-like"/>
    <property type="match status" value="1"/>
</dbReference>
<evidence type="ECO:0000259" key="7">
    <source>
        <dbReference type="Pfam" id="PF00248"/>
    </source>
</evidence>
<evidence type="ECO:0000313" key="9">
    <source>
        <dbReference type="Proteomes" id="UP000759131"/>
    </source>
</evidence>
<feature type="active site" description="Proton donor" evidence="4">
    <location>
        <position position="55"/>
    </location>
</feature>
<dbReference type="InterPro" id="IPR020471">
    <property type="entry name" value="AKR"/>
</dbReference>
<name>A0A7R9QA76_9ACAR</name>
<dbReference type="EMBL" id="CAJPIZ010020323">
    <property type="protein sequence ID" value="CAG2117245.1"/>
    <property type="molecule type" value="Genomic_DNA"/>
</dbReference>
<dbReference type="Gene3D" id="3.20.20.100">
    <property type="entry name" value="NADP-dependent oxidoreductase domain"/>
    <property type="match status" value="1"/>
</dbReference>
<dbReference type="InterPro" id="IPR018170">
    <property type="entry name" value="Aldo/ket_reductase_CS"/>
</dbReference>
<gene>
    <name evidence="8" type="ORF">OSB1V03_LOCUS17198</name>
</gene>
<dbReference type="PANTHER" id="PTHR43827">
    <property type="entry name" value="2,5-DIKETO-D-GLUCONIC ACID REDUCTASE"/>
    <property type="match status" value="1"/>
</dbReference>
<dbReference type="Proteomes" id="UP000759131">
    <property type="component" value="Unassembled WGS sequence"/>
</dbReference>
<protein>
    <recommendedName>
        <fullName evidence="7">NADP-dependent oxidoreductase domain-containing protein</fullName>
    </recommendedName>
</protein>
<dbReference type="EMBL" id="OC874898">
    <property type="protein sequence ID" value="CAD7638002.1"/>
    <property type="molecule type" value="Genomic_DNA"/>
</dbReference>
<feature type="binding site" evidence="5">
    <location>
        <position position="125"/>
    </location>
    <ligand>
        <name>substrate</name>
    </ligand>
</feature>
<feature type="site" description="Lowers pKa of active site Tyr" evidence="6">
    <location>
        <position position="92"/>
    </location>
</feature>
<keyword evidence="3" id="KW-0560">Oxidoreductase</keyword>
<dbReference type="InterPro" id="IPR036812">
    <property type="entry name" value="NAD(P)_OxRdtase_dom_sf"/>
</dbReference>
<accession>A0A7R9QA76</accession>
<dbReference type="InterPro" id="IPR023210">
    <property type="entry name" value="NADP_OxRdtase_dom"/>
</dbReference>
<dbReference type="FunFam" id="3.20.20.100:FF:000002">
    <property type="entry name" value="2,5-diketo-D-gluconic acid reductase A"/>
    <property type="match status" value="1"/>
</dbReference>
<dbReference type="PROSITE" id="PS00062">
    <property type="entry name" value="ALDOKETO_REDUCTASE_2"/>
    <property type="match status" value="1"/>
</dbReference>
<dbReference type="PIRSF" id="PIRSF000097">
    <property type="entry name" value="AKR"/>
    <property type="match status" value="1"/>
</dbReference>